<evidence type="ECO:0000256" key="2">
    <source>
        <dbReference type="ARBA" id="ARBA00022670"/>
    </source>
</evidence>
<dbReference type="Proteomes" id="UP000886523">
    <property type="component" value="Unassembled WGS sequence"/>
</dbReference>
<dbReference type="InterPro" id="IPR021109">
    <property type="entry name" value="Peptidase_aspartic_dom_sf"/>
</dbReference>
<evidence type="ECO:0000256" key="1">
    <source>
        <dbReference type="ARBA" id="ARBA00007447"/>
    </source>
</evidence>
<dbReference type="AlphaFoldDB" id="A0A9P6DU08"/>
<dbReference type="Gene3D" id="2.40.70.10">
    <property type="entry name" value="Acid Proteases"/>
    <property type="match status" value="2"/>
</dbReference>
<name>A0A9P6DU08_9AGAM</name>
<dbReference type="PANTHER" id="PTHR47966:SF6">
    <property type="entry name" value="PEPTIDASE A1 DOMAIN-CONTAINING PROTEIN"/>
    <property type="match status" value="1"/>
</dbReference>
<evidence type="ECO:0000313" key="9">
    <source>
        <dbReference type="EMBL" id="KAF9513772.1"/>
    </source>
</evidence>
<evidence type="ECO:0000256" key="7">
    <source>
        <dbReference type="SAM" id="Phobius"/>
    </source>
</evidence>
<proteinExistence type="inferred from homology"/>
<dbReference type="InterPro" id="IPR001969">
    <property type="entry name" value="Aspartic_peptidase_AS"/>
</dbReference>
<dbReference type="CDD" id="cd05471">
    <property type="entry name" value="pepsin_like"/>
    <property type="match status" value="1"/>
</dbReference>
<evidence type="ECO:0000256" key="6">
    <source>
        <dbReference type="RuleBase" id="RU000454"/>
    </source>
</evidence>
<dbReference type="GO" id="GO:0006508">
    <property type="term" value="P:proteolysis"/>
    <property type="evidence" value="ECO:0007669"/>
    <property type="project" value="UniProtKB-KW"/>
</dbReference>
<evidence type="ECO:0000259" key="8">
    <source>
        <dbReference type="PROSITE" id="PS51767"/>
    </source>
</evidence>
<dbReference type="PRINTS" id="PR00792">
    <property type="entry name" value="PEPSIN"/>
</dbReference>
<keyword evidence="3 6" id="KW-0064">Aspartyl protease</keyword>
<feature type="active site" evidence="5">
    <location>
        <position position="294"/>
    </location>
</feature>
<keyword evidence="2 6" id="KW-0645">Protease</keyword>
<dbReference type="PANTHER" id="PTHR47966">
    <property type="entry name" value="BETA-SITE APP-CLEAVING ENZYME, ISOFORM A-RELATED"/>
    <property type="match status" value="1"/>
</dbReference>
<reference evidence="9" key="1">
    <citation type="journal article" date="2020" name="Nat. Commun.">
        <title>Large-scale genome sequencing of mycorrhizal fungi provides insights into the early evolution of symbiotic traits.</title>
        <authorList>
            <person name="Miyauchi S."/>
            <person name="Kiss E."/>
            <person name="Kuo A."/>
            <person name="Drula E."/>
            <person name="Kohler A."/>
            <person name="Sanchez-Garcia M."/>
            <person name="Morin E."/>
            <person name="Andreopoulos B."/>
            <person name="Barry K.W."/>
            <person name="Bonito G."/>
            <person name="Buee M."/>
            <person name="Carver A."/>
            <person name="Chen C."/>
            <person name="Cichocki N."/>
            <person name="Clum A."/>
            <person name="Culley D."/>
            <person name="Crous P.W."/>
            <person name="Fauchery L."/>
            <person name="Girlanda M."/>
            <person name="Hayes R.D."/>
            <person name="Keri Z."/>
            <person name="LaButti K."/>
            <person name="Lipzen A."/>
            <person name="Lombard V."/>
            <person name="Magnuson J."/>
            <person name="Maillard F."/>
            <person name="Murat C."/>
            <person name="Nolan M."/>
            <person name="Ohm R.A."/>
            <person name="Pangilinan J."/>
            <person name="Pereira M.F."/>
            <person name="Perotto S."/>
            <person name="Peter M."/>
            <person name="Pfister S."/>
            <person name="Riley R."/>
            <person name="Sitrit Y."/>
            <person name="Stielow J.B."/>
            <person name="Szollosi G."/>
            <person name="Zifcakova L."/>
            <person name="Stursova M."/>
            <person name="Spatafora J.W."/>
            <person name="Tedersoo L."/>
            <person name="Vaario L.M."/>
            <person name="Yamada A."/>
            <person name="Yan M."/>
            <person name="Wang P."/>
            <person name="Xu J."/>
            <person name="Bruns T."/>
            <person name="Baldrian P."/>
            <person name="Vilgalys R."/>
            <person name="Dunand C."/>
            <person name="Henrissat B."/>
            <person name="Grigoriev I.V."/>
            <person name="Hibbett D."/>
            <person name="Nagy L.G."/>
            <person name="Martin F.M."/>
        </authorList>
    </citation>
    <scope>NUCLEOTIDE SEQUENCE</scope>
    <source>
        <strain evidence="9">UP504</strain>
    </source>
</reference>
<keyword evidence="7" id="KW-0812">Transmembrane</keyword>
<keyword evidence="7" id="KW-1133">Transmembrane helix</keyword>
<keyword evidence="7" id="KW-0472">Membrane</keyword>
<dbReference type="InterPro" id="IPR001461">
    <property type="entry name" value="Aspartic_peptidase_A1"/>
</dbReference>
<comment type="caution">
    <text evidence="9">The sequence shown here is derived from an EMBL/GenBank/DDBJ whole genome shotgun (WGS) entry which is preliminary data.</text>
</comment>
<evidence type="ECO:0000256" key="3">
    <source>
        <dbReference type="ARBA" id="ARBA00022750"/>
    </source>
</evidence>
<dbReference type="InterPro" id="IPR033121">
    <property type="entry name" value="PEPTIDASE_A1"/>
</dbReference>
<dbReference type="Pfam" id="PF00026">
    <property type="entry name" value="Asp"/>
    <property type="match status" value="1"/>
</dbReference>
<feature type="transmembrane region" description="Helical" evidence="7">
    <location>
        <begin position="6"/>
        <end position="32"/>
    </location>
</feature>
<dbReference type="SUPFAM" id="SSF50630">
    <property type="entry name" value="Acid proteases"/>
    <property type="match status" value="1"/>
</dbReference>
<gene>
    <name evidence="9" type="ORF">BS47DRAFT_1295821</name>
</gene>
<dbReference type="GO" id="GO:0004190">
    <property type="term" value="F:aspartic-type endopeptidase activity"/>
    <property type="evidence" value="ECO:0007669"/>
    <property type="project" value="UniProtKB-KW"/>
</dbReference>
<dbReference type="InterPro" id="IPR034164">
    <property type="entry name" value="Pepsin-like_dom"/>
</dbReference>
<dbReference type="FunFam" id="2.40.70.10:FF:000115">
    <property type="entry name" value="Lysosomal aspartic protease"/>
    <property type="match status" value="1"/>
</dbReference>
<keyword evidence="10" id="KW-1185">Reference proteome</keyword>
<protein>
    <recommendedName>
        <fullName evidence="8">Peptidase A1 domain-containing protein</fullName>
    </recommendedName>
</protein>
<feature type="domain" description="Peptidase A1" evidence="8">
    <location>
        <begin position="85"/>
        <end position="406"/>
    </location>
</feature>
<keyword evidence="4 6" id="KW-0378">Hydrolase</keyword>
<dbReference type="EMBL" id="MU128968">
    <property type="protein sequence ID" value="KAF9513772.1"/>
    <property type="molecule type" value="Genomic_DNA"/>
</dbReference>
<evidence type="ECO:0000256" key="5">
    <source>
        <dbReference type="PIRSR" id="PIRSR601461-1"/>
    </source>
</evidence>
<evidence type="ECO:0000313" key="10">
    <source>
        <dbReference type="Proteomes" id="UP000886523"/>
    </source>
</evidence>
<dbReference type="PROSITE" id="PS00141">
    <property type="entry name" value="ASP_PROTEASE"/>
    <property type="match status" value="2"/>
</dbReference>
<dbReference type="OrthoDB" id="771136at2759"/>
<dbReference type="PROSITE" id="PS51767">
    <property type="entry name" value="PEPTIDASE_A1"/>
    <property type="match status" value="1"/>
</dbReference>
<evidence type="ECO:0000256" key="4">
    <source>
        <dbReference type="ARBA" id="ARBA00022801"/>
    </source>
</evidence>
<comment type="similarity">
    <text evidence="1 6">Belongs to the peptidase A1 family.</text>
</comment>
<feature type="active site" evidence="5">
    <location>
        <position position="103"/>
    </location>
</feature>
<organism evidence="9 10">
    <name type="scientific">Hydnum rufescens UP504</name>
    <dbReference type="NCBI Taxonomy" id="1448309"/>
    <lineage>
        <taxon>Eukaryota</taxon>
        <taxon>Fungi</taxon>
        <taxon>Dikarya</taxon>
        <taxon>Basidiomycota</taxon>
        <taxon>Agaricomycotina</taxon>
        <taxon>Agaricomycetes</taxon>
        <taxon>Cantharellales</taxon>
        <taxon>Hydnaceae</taxon>
        <taxon>Hydnum</taxon>
    </lineage>
</organism>
<accession>A0A9P6DU08</accession>
<sequence>MPRFPAIIFTAFLIKIISCPLYIVAATSIPLIRNNFNAKTSQERAWWLQTQGDLLQAKYHAAHKAKRQQGYTTESLTNLNSDYSYYGSMSIGTPSRSFYVILDTGSADLWVASSSCTSNCPNIADVFDPSMSTTFENSSLSLDIVYGSGEVKGIVGQDTVTMAGFTTTNQAFGVINELTSDVISSGGPVSGLMGLAWTPLAQTKGTPWWQSLAEQNVWAQPLFAFYLTRYLHSTHSSGVTEPGGYMDIGFTNNAYYDDPIDYVDLTVSSYWMIPLRSIIIQGKTFNIEAQAAIDTGTSLIAGPTAFMSLLYATIPGAALGTGSLQNYYTYPCSTVIEVSLSFGSQTYPISPGDFSRPVDLSGVTCAGAFFGLDLGNSTSLEWIIGDAFLKNVYTVFRASPPSVGFAPITNPSGPSLSSSPSIWPADRSGSSAIAISMTGSFHTVSALPASVVPLGTLTNQVISSSSTIPSSKSKSRGVTMSARVGGLGSGFIIAAIVGPLVL</sequence>